<keyword evidence="5" id="KW-1133">Transmembrane helix</keyword>
<dbReference type="GO" id="GO:0008658">
    <property type="term" value="F:penicillin binding"/>
    <property type="evidence" value="ECO:0007669"/>
    <property type="project" value="InterPro"/>
</dbReference>
<sequence>MKITQWFRDLWDNIFLPTEERRGNDDSVKDLLRLRIPPGRSKFLHFVLLSLFLVLGARLAYLQLGFNTEFLQKQGAMRFQRTIEVPARRGLILDRNGSVLATSVPAKALWIIPQDVKITAEQKKELSKTLGVPLSELTKKINSKRTFVYIKRQVPLDVADRLLAMKIPGLHSTREFLRSYPDGESAAQIVGLTGLEGNGIEGIELAAEKRLAGTAGSRRVLKDRLGRIIEDAWIKEPQNGEDIMLTIDSRLQTMAYEALARQVTALQAKGGAIVIADPKTGDILALANYPSFDPNSRSKITRAGVRNRAIVDTYEPGSTMKPFSVAAGLEEKKVTPNTLFQIGRSMSFGRHSIGDSHYSKELTVSGIIQQSSNIGTSKIALLMPPQTMWNYYDKLGFGHAPHIGFPGAVAGRLRPPKSWKPIEQATMSYGHGVTVSLLQQVRAYTAFARNGDMIELSIYKNRESKEPQQVFSPKTTQEMRKMLATVVEKGGTGVRARVKGYTAAGKTGTAYKVEGGLYVKKYVAGFAGYAPAHDPKIVVGIMVDEPMKGKHYGSTAAAPLFSEMVSKTMHLMGVIPDRPEDFAVAIGKPTGKVKTAQAKTGSKGAPKVAEKKDKKRQIGAVKPVSAGKENG</sequence>
<dbReference type="Pfam" id="PF03717">
    <property type="entry name" value="PBP_dimer"/>
    <property type="match status" value="1"/>
</dbReference>
<evidence type="ECO:0000256" key="4">
    <source>
        <dbReference type="SAM" id="MobiDB-lite"/>
    </source>
</evidence>
<keyword evidence="2" id="KW-0378">Hydrolase</keyword>
<dbReference type="OrthoDB" id="9789078at2"/>
<comment type="caution">
    <text evidence="8">The sequence shown here is derived from an EMBL/GenBank/DDBJ whole genome shotgun (WGS) entry which is preliminary data.</text>
</comment>
<organism evidence="8 9">
    <name type="scientific">Parasutterella muris</name>
    <dbReference type="NCBI Taxonomy" id="2565572"/>
    <lineage>
        <taxon>Bacteria</taxon>
        <taxon>Pseudomonadati</taxon>
        <taxon>Pseudomonadota</taxon>
        <taxon>Betaproteobacteria</taxon>
        <taxon>Burkholderiales</taxon>
        <taxon>Sutterellaceae</taxon>
        <taxon>Parasutterella</taxon>
    </lineage>
</organism>
<dbReference type="Gene3D" id="3.30.450.330">
    <property type="match status" value="1"/>
</dbReference>
<dbReference type="GO" id="GO:0004180">
    <property type="term" value="F:carboxypeptidase activity"/>
    <property type="evidence" value="ECO:0007669"/>
    <property type="project" value="UniProtKB-KW"/>
</dbReference>
<dbReference type="GO" id="GO:0005886">
    <property type="term" value="C:plasma membrane"/>
    <property type="evidence" value="ECO:0007669"/>
    <property type="project" value="TreeGrafter"/>
</dbReference>
<comment type="subcellular location">
    <subcellularLocation>
        <location evidence="1">Membrane</location>
    </subcellularLocation>
</comment>
<dbReference type="InterPro" id="IPR001460">
    <property type="entry name" value="PCN-bd_Tpept"/>
</dbReference>
<dbReference type="GO" id="GO:0071555">
    <property type="term" value="P:cell wall organization"/>
    <property type="evidence" value="ECO:0007669"/>
    <property type="project" value="TreeGrafter"/>
</dbReference>
<evidence type="ECO:0000256" key="1">
    <source>
        <dbReference type="ARBA" id="ARBA00004370"/>
    </source>
</evidence>
<evidence type="ECO:0000313" key="8">
    <source>
        <dbReference type="EMBL" id="MVX56172.1"/>
    </source>
</evidence>
<evidence type="ECO:0000259" key="6">
    <source>
        <dbReference type="Pfam" id="PF00905"/>
    </source>
</evidence>
<accession>A0A6L6YH55</accession>
<keyword evidence="5" id="KW-0812">Transmembrane</keyword>
<proteinExistence type="predicted"/>
<keyword evidence="2" id="KW-0645">Protease</keyword>
<dbReference type="Pfam" id="PF00905">
    <property type="entry name" value="Transpeptidase"/>
    <property type="match status" value="1"/>
</dbReference>
<keyword evidence="2" id="KW-0121">Carboxypeptidase</keyword>
<dbReference type="SUPFAM" id="SSF56519">
    <property type="entry name" value="Penicillin binding protein dimerisation domain"/>
    <property type="match status" value="1"/>
</dbReference>
<name>A0A6L6YH55_9BURK</name>
<dbReference type="AlphaFoldDB" id="A0A6L6YH55"/>
<dbReference type="Gene3D" id="3.40.710.10">
    <property type="entry name" value="DD-peptidase/beta-lactamase superfamily"/>
    <property type="match status" value="1"/>
</dbReference>
<feature type="region of interest" description="Disordered" evidence="4">
    <location>
        <begin position="593"/>
        <end position="631"/>
    </location>
</feature>
<dbReference type="Gene3D" id="3.90.1310.10">
    <property type="entry name" value="Penicillin-binding protein 2a (Domain 2)"/>
    <property type="match status" value="1"/>
</dbReference>
<evidence type="ECO:0000259" key="7">
    <source>
        <dbReference type="Pfam" id="PF03717"/>
    </source>
</evidence>
<feature type="domain" description="Penicillin-binding protein dimerisation" evidence="7">
    <location>
        <begin position="85"/>
        <end position="230"/>
    </location>
</feature>
<dbReference type="InterPro" id="IPR036138">
    <property type="entry name" value="PBP_dimer_sf"/>
</dbReference>
<dbReference type="Proteomes" id="UP000472580">
    <property type="component" value="Unassembled WGS sequence"/>
</dbReference>
<reference evidence="8 9" key="1">
    <citation type="submission" date="2019-12" db="EMBL/GenBank/DDBJ databases">
        <title>Microbes associate with the intestines of laboratory mice.</title>
        <authorList>
            <person name="Navarre W."/>
            <person name="Wong E."/>
        </authorList>
    </citation>
    <scope>NUCLEOTIDE SEQUENCE [LARGE SCALE GENOMIC DNA]</scope>
    <source>
        <strain evidence="8 9">NM82_D38</strain>
    </source>
</reference>
<evidence type="ECO:0000256" key="3">
    <source>
        <dbReference type="ARBA" id="ARBA00023136"/>
    </source>
</evidence>
<gene>
    <name evidence="8" type="ORF">E5987_02990</name>
</gene>
<dbReference type="InterPro" id="IPR012338">
    <property type="entry name" value="Beta-lactam/transpept-like"/>
</dbReference>
<evidence type="ECO:0000313" key="9">
    <source>
        <dbReference type="Proteomes" id="UP000472580"/>
    </source>
</evidence>
<dbReference type="PANTHER" id="PTHR30627">
    <property type="entry name" value="PEPTIDOGLYCAN D,D-TRANSPEPTIDASE"/>
    <property type="match status" value="1"/>
</dbReference>
<feature type="domain" description="Penicillin-binding protein transpeptidase" evidence="6">
    <location>
        <begin position="271"/>
        <end position="564"/>
    </location>
</feature>
<dbReference type="SUPFAM" id="SSF56601">
    <property type="entry name" value="beta-lactamase/transpeptidase-like"/>
    <property type="match status" value="1"/>
</dbReference>
<keyword evidence="3 5" id="KW-0472">Membrane</keyword>
<evidence type="ECO:0000256" key="5">
    <source>
        <dbReference type="SAM" id="Phobius"/>
    </source>
</evidence>
<evidence type="ECO:0000256" key="2">
    <source>
        <dbReference type="ARBA" id="ARBA00022645"/>
    </source>
</evidence>
<feature type="transmembrane region" description="Helical" evidence="5">
    <location>
        <begin position="43"/>
        <end position="64"/>
    </location>
</feature>
<keyword evidence="9" id="KW-1185">Reference proteome</keyword>
<dbReference type="InterPro" id="IPR050515">
    <property type="entry name" value="Beta-lactam/transpept"/>
</dbReference>
<protein>
    <submittedName>
        <fullName evidence="8">Penicillin-binding protein 2</fullName>
    </submittedName>
</protein>
<dbReference type="EMBL" id="WSRP01000006">
    <property type="protein sequence ID" value="MVX56172.1"/>
    <property type="molecule type" value="Genomic_DNA"/>
</dbReference>
<dbReference type="PANTHER" id="PTHR30627:SF1">
    <property type="entry name" value="PEPTIDOGLYCAN D,D-TRANSPEPTIDASE FTSI"/>
    <property type="match status" value="1"/>
</dbReference>
<dbReference type="InterPro" id="IPR005311">
    <property type="entry name" value="PBP_dimer"/>
</dbReference>
<dbReference type="RefSeq" id="WP_160334604.1">
    <property type="nucleotide sequence ID" value="NZ_WSRP01000006.1"/>
</dbReference>